<name>A0A554VRT6_9FLAO</name>
<gene>
    <name evidence="1" type="ORF">FOF46_01470</name>
</gene>
<dbReference type="EMBL" id="VLNR01000002">
    <property type="protein sequence ID" value="TSE11370.1"/>
    <property type="molecule type" value="Genomic_DNA"/>
</dbReference>
<proteinExistence type="predicted"/>
<dbReference type="Proteomes" id="UP000318833">
    <property type="component" value="Unassembled WGS sequence"/>
</dbReference>
<protein>
    <submittedName>
        <fullName evidence="1">Uncharacterized protein</fullName>
    </submittedName>
</protein>
<reference evidence="1 2" key="1">
    <citation type="submission" date="2019-07" db="EMBL/GenBank/DDBJ databases">
        <title>The draft genome sequence of Aquimarina algiphila M91.</title>
        <authorList>
            <person name="Meng X."/>
        </authorList>
    </citation>
    <scope>NUCLEOTIDE SEQUENCE [LARGE SCALE GENOMIC DNA]</scope>
    <source>
        <strain evidence="1 2">M91</strain>
    </source>
</reference>
<sequence>MLNEAKAYWSELGDVPVNENDEIDEDFKDFPKGTDKFEIWHYVEEHFNVSIVEDLMYDK</sequence>
<comment type="caution">
    <text evidence="1">The sequence shown here is derived from an EMBL/GenBank/DDBJ whole genome shotgun (WGS) entry which is preliminary data.</text>
</comment>
<dbReference type="AlphaFoldDB" id="A0A554VRT6"/>
<organism evidence="1 2">
    <name type="scientific">Aquimarina algiphila</name>
    <dbReference type="NCBI Taxonomy" id="2047982"/>
    <lineage>
        <taxon>Bacteria</taxon>
        <taxon>Pseudomonadati</taxon>
        <taxon>Bacteroidota</taxon>
        <taxon>Flavobacteriia</taxon>
        <taxon>Flavobacteriales</taxon>
        <taxon>Flavobacteriaceae</taxon>
        <taxon>Aquimarina</taxon>
    </lineage>
</organism>
<evidence type="ECO:0000313" key="1">
    <source>
        <dbReference type="EMBL" id="TSE11370.1"/>
    </source>
</evidence>
<accession>A0A554VRT6</accession>
<keyword evidence="2" id="KW-1185">Reference proteome</keyword>
<evidence type="ECO:0000313" key="2">
    <source>
        <dbReference type="Proteomes" id="UP000318833"/>
    </source>
</evidence>
<dbReference type="OrthoDB" id="9780211at2"/>